<dbReference type="Gene3D" id="1.10.287.130">
    <property type="match status" value="1"/>
</dbReference>
<dbReference type="InterPro" id="IPR005467">
    <property type="entry name" value="His_kinase_dom"/>
</dbReference>
<dbReference type="Pfam" id="PF00672">
    <property type="entry name" value="HAMP"/>
    <property type="match status" value="1"/>
</dbReference>
<sequence>MNKLSLKLGIWFLVVMLIIEIFLLYFLHENIIDTQIQEELSTLQARGNNHRDVLEESYRPETLHHIALMESKGELDVIITDKSQNIIINSSEVDHAIEKILSYRLKNVSRNGEVIAKRWKDEQYISTVTPYSINENQKGYVYMFLSTDHVQGIISNLNHHFVVAAVVTGFFLLLTIVFLTKVLTTPLIQMKKATEKLSKGDFSVHFPKMGNDELSELSQSITILANDLKHLKEERSEFLASISHELRTPLTYIKGYADIAKRENIADKDRDHYLEIIFEESEKLSDMITDLFNLAKIDRNTFVINRVNVQLCNYLHTLYEKVLPAFKEKKIELELNCRENINVRIDPMRFEQLLLNLLNNALKYSEPYTKTSLSVKEEKGKVRIMITDEGSGISTEDLPFIFERFYRTEKSRSRDSGGSGLGLSIVKELIEAHGGNIEVASEPGKGSTFTLIFKEMTE</sequence>
<evidence type="ECO:0000259" key="16">
    <source>
        <dbReference type="PROSITE" id="PS50885"/>
    </source>
</evidence>
<keyword evidence="18" id="KW-1185">Reference proteome</keyword>
<evidence type="ECO:0000256" key="9">
    <source>
        <dbReference type="ARBA" id="ARBA00022777"/>
    </source>
</evidence>
<keyword evidence="12" id="KW-0902">Two-component regulatory system</keyword>
<evidence type="ECO:0000256" key="11">
    <source>
        <dbReference type="ARBA" id="ARBA00022989"/>
    </source>
</evidence>
<evidence type="ECO:0000259" key="15">
    <source>
        <dbReference type="PROSITE" id="PS50109"/>
    </source>
</evidence>
<comment type="caution">
    <text evidence="17">The sequence shown here is derived from an EMBL/GenBank/DDBJ whole genome shotgun (WGS) entry which is preliminary data.</text>
</comment>
<evidence type="ECO:0000256" key="12">
    <source>
        <dbReference type="ARBA" id="ARBA00023012"/>
    </source>
</evidence>
<dbReference type="PROSITE" id="PS50109">
    <property type="entry name" value="HIS_KIN"/>
    <property type="match status" value="1"/>
</dbReference>
<dbReference type="PRINTS" id="PR00344">
    <property type="entry name" value="BCTRLSENSOR"/>
</dbReference>
<reference evidence="17" key="1">
    <citation type="submission" date="2024-05" db="EMBL/GenBank/DDBJ databases">
        <title>Metabacillus sp. nov., isolated from the rhizosphere soil of tomato plants.</title>
        <authorList>
            <person name="Ma R."/>
        </authorList>
    </citation>
    <scope>NUCLEOTIDE SEQUENCE</scope>
    <source>
        <strain evidence="17">DBTR6</strain>
    </source>
</reference>
<name>A0ABS7UUY1_9BACI</name>
<keyword evidence="6" id="KW-0808">Transferase</keyword>
<dbReference type="SUPFAM" id="SSF47384">
    <property type="entry name" value="Homodimeric domain of signal transducing histidine kinase"/>
    <property type="match status" value="1"/>
</dbReference>
<dbReference type="InterPro" id="IPR036097">
    <property type="entry name" value="HisK_dim/P_sf"/>
</dbReference>
<feature type="domain" description="HAMP" evidence="16">
    <location>
        <begin position="181"/>
        <end position="233"/>
    </location>
</feature>
<dbReference type="InterPro" id="IPR003661">
    <property type="entry name" value="HisK_dim/P_dom"/>
</dbReference>
<dbReference type="SMART" id="SM00388">
    <property type="entry name" value="HisKA"/>
    <property type="match status" value="1"/>
</dbReference>
<dbReference type="CDD" id="cd06225">
    <property type="entry name" value="HAMP"/>
    <property type="match status" value="1"/>
</dbReference>
<dbReference type="EMBL" id="JAIQUM010000047">
    <property type="protein sequence ID" value="MBZ5752120.1"/>
    <property type="molecule type" value="Genomic_DNA"/>
</dbReference>
<dbReference type="RefSeq" id="WP_224140571.1">
    <property type="nucleotide sequence ID" value="NZ_JAIQUM010000047.1"/>
</dbReference>
<gene>
    <name evidence="17" type="ORF">K9V48_18155</name>
</gene>
<accession>A0ABS7UUY1</accession>
<evidence type="ECO:0000256" key="8">
    <source>
        <dbReference type="ARBA" id="ARBA00022741"/>
    </source>
</evidence>
<dbReference type="InterPro" id="IPR036890">
    <property type="entry name" value="HATPase_C_sf"/>
</dbReference>
<dbReference type="SUPFAM" id="SSF158472">
    <property type="entry name" value="HAMP domain-like"/>
    <property type="match status" value="1"/>
</dbReference>
<keyword evidence="10" id="KW-0067">ATP-binding</keyword>
<keyword evidence="7 14" id="KW-0812">Transmembrane</keyword>
<dbReference type="InterPro" id="IPR050398">
    <property type="entry name" value="HssS/ArlS-like"/>
</dbReference>
<dbReference type="PANTHER" id="PTHR45528">
    <property type="entry name" value="SENSOR HISTIDINE KINASE CPXA"/>
    <property type="match status" value="1"/>
</dbReference>
<dbReference type="PANTHER" id="PTHR45528:SF1">
    <property type="entry name" value="SENSOR HISTIDINE KINASE CPXA"/>
    <property type="match status" value="1"/>
</dbReference>
<dbReference type="PROSITE" id="PS50885">
    <property type="entry name" value="HAMP"/>
    <property type="match status" value="1"/>
</dbReference>
<dbReference type="Pfam" id="PF00512">
    <property type="entry name" value="HisKA"/>
    <property type="match status" value="1"/>
</dbReference>
<evidence type="ECO:0000256" key="13">
    <source>
        <dbReference type="ARBA" id="ARBA00023136"/>
    </source>
</evidence>
<dbReference type="Pfam" id="PF02518">
    <property type="entry name" value="HATPase_c"/>
    <property type="match status" value="1"/>
</dbReference>
<dbReference type="InterPro" id="IPR004358">
    <property type="entry name" value="Sig_transdc_His_kin-like_C"/>
</dbReference>
<dbReference type="Proteomes" id="UP001165287">
    <property type="component" value="Unassembled WGS sequence"/>
</dbReference>
<keyword evidence="4" id="KW-1003">Cell membrane</keyword>
<evidence type="ECO:0000256" key="14">
    <source>
        <dbReference type="SAM" id="Phobius"/>
    </source>
</evidence>
<proteinExistence type="predicted"/>
<feature type="transmembrane region" description="Helical" evidence="14">
    <location>
        <begin position="161"/>
        <end position="183"/>
    </location>
</feature>
<comment type="catalytic activity">
    <reaction evidence="1">
        <text>ATP + protein L-histidine = ADP + protein N-phospho-L-histidine.</text>
        <dbReference type="EC" id="2.7.13.3"/>
    </reaction>
</comment>
<dbReference type="GO" id="GO:0016301">
    <property type="term" value="F:kinase activity"/>
    <property type="evidence" value="ECO:0007669"/>
    <property type="project" value="UniProtKB-KW"/>
</dbReference>
<organism evidence="17 18">
    <name type="scientific">Metabacillus rhizolycopersici</name>
    <dbReference type="NCBI Taxonomy" id="2875709"/>
    <lineage>
        <taxon>Bacteria</taxon>
        <taxon>Bacillati</taxon>
        <taxon>Bacillota</taxon>
        <taxon>Bacilli</taxon>
        <taxon>Bacillales</taxon>
        <taxon>Bacillaceae</taxon>
        <taxon>Metabacillus</taxon>
    </lineage>
</organism>
<evidence type="ECO:0000313" key="17">
    <source>
        <dbReference type="EMBL" id="MBZ5752120.1"/>
    </source>
</evidence>
<protein>
    <recommendedName>
        <fullName evidence="3">histidine kinase</fullName>
        <ecNumber evidence="3">2.7.13.3</ecNumber>
    </recommendedName>
</protein>
<evidence type="ECO:0000256" key="3">
    <source>
        <dbReference type="ARBA" id="ARBA00012438"/>
    </source>
</evidence>
<keyword evidence="13 14" id="KW-0472">Membrane</keyword>
<dbReference type="SMART" id="SM00304">
    <property type="entry name" value="HAMP"/>
    <property type="match status" value="1"/>
</dbReference>
<dbReference type="SUPFAM" id="SSF55874">
    <property type="entry name" value="ATPase domain of HSP90 chaperone/DNA topoisomerase II/histidine kinase"/>
    <property type="match status" value="1"/>
</dbReference>
<comment type="subcellular location">
    <subcellularLocation>
        <location evidence="2">Cell membrane</location>
        <topology evidence="2">Multi-pass membrane protein</topology>
    </subcellularLocation>
</comment>
<keyword evidence="9 17" id="KW-0418">Kinase</keyword>
<keyword evidence="8" id="KW-0547">Nucleotide-binding</keyword>
<dbReference type="Gene3D" id="3.30.565.10">
    <property type="entry name" value="Histidine kinase-like ATPase, C-terminal domain"/>
    <property type="match status" value="1"/>
</dbReference>
<feature type="transmembrane region" description="Helical" evidence="14">
    <location>
        <begin position="6"/>
        <end position="27"/>
    </location>
</feature>
<dbReference type="InterPro" id="IPR003660">
    <property type="entry name" value="HAMP_dom"/>
</dbReference>
<dbReference type="CDD" id="cd00082">
    <property type="entry name" value="HisKA"/>
    <property type="match status" value="1"/>
</dbReference>
<evidence type="ECO:0000256" key="10">
    <source>
        <dbReference type="ARBA" id="ARBA00022840"/>
    </source>
</evidence>
<evidence type="ECO:0000256" key="7">
    <source>
        <dbReference type="ARBA" id="ARBA00022692"/>
    </source>
</evidence>
<feature type="domain" description="Histidine kinase" evidence="15">
    <location>
        <begin position="241"/>
        <end position="457"/>
    </location>
</feature>
<dbReference type="Gene3D" id="6.10.340.10">
    <property type="match status" value="1"/>
</dbReference>
<evidence type="ECO:0000256" key="2">
    <source>
        <dbReference type="ARBA" id="ARBA00004651"/>
    </source>
</evidence>
<evidence type="ECO:0000256" key="5">
    <source>
        <dbReference type="ARBA" id="ARBA00022553"/>
    </source>
</evidence>
<dbReference type="InterPro" id="IPR003594">
    <property type="entry name" value="HATPase_dom"/>
</dbReference>
<dbReference type="SMART" id="SM00387">
    <property type="entry name" value="HATPase_c"/>
    <property type="match status" value="1"/>
</dbReference>
<evidence type="ECO:0000256" key="4">
    <source>
        <dbReference type="ARBA" id="ARBA00022475"/>
    </source>
</evidence>
<evidence type="ECO:0000313" key="18">
    <source>
        <dbReference type="Proteomes" id="UP001165287"/>
    </source>
</evidence>
<evidence type="ECO:0000256" key="1">
    <source>
        <dbReference type="ARBA" id="ARBA00000085"/>
    </source>
</evidence>
<dbReference type="EC" id="2.7.13.3" evidence="3"/>
<keyword evidence="5" id="KW-0597">Phosphoprotein</keyword>
<evidence type="ECO:0000256" key="6">
    <source>
        <dbReference type="ARBA" id="ARBA00022679"/>
    </source>
</evidence>
<keyword evidence="11 14" id="KW-1133">Transmembrane helix</keyword>
<dbReference type="CDD" id="cd00075">
    <property type="entry name" value="HATPase"/>
    <property type="match status" value="1"/>
</dbReference>